<accession>A0ABX7B085</accession>
<proteinExistence type="predicted"/>
<dbReference type="RefSeq" id="WP_201071432.1">
    <property type="nucleotide sequence ID" value="NZ_CP067420.1"/>
</dbReference>
<protein>
    <submittedName>
        <fullName evidence="1">Uncharacterized protein</fullName>
    </submittedName>
</protein>
<sequence>MSQPDSDATGVQKPAVYQYSFTRGSEQAAERGAETADTAELGHSLELLRSTSLHLSLFKIVLTDIDPEQGKMAMQRAFGNRGMFASLAAGGFALLLIGTDVDSRITNAMTVQAIYASLADLGLRSRLEIAAIHSPAPEIGDPDDILLHLANLPAVQHPFGRAA</sequence>
<dbReference type="EMBL" id="CP067420">
    <property type="protein sequence ID" value="QQP87733.1"/>
    <property type="molecule type" value="Genomic_DNA"/>
</dbReference>
<evidence type="ECO:0000313" key="1">
    <source>
        <dbReference type="EMBL" id="QQP87733.1"/>
    </source>
</evidence>
<evidence type="ECO:0000313" key="2">
    <source>
        <dbReference type="Proteomes" id="UP000595197"/>
    </source>
</evidence>
<organism evidence="1 2">
    <name type="scientific">Skermanella cutis</name>
    <dbReference type="NCBI Taxonomy" id="2775420"/>
    <lineage>
        <taxon>Bacteria</taxon>
        <taxon>Pseudomonadati</taxon>
        <taxon>Pseudomonadota</taxon>
        <taxon>Alphaproteobacteria</taxon>
        <taxon>Rhodospirillales</taxon>
        <taxon>Azospirillaceae</taxon>
        <taxon>Skermanella</taxon>
    </lineage>
</organism>
<keyword evidence="2" id="KW-1185">Reference proteome</keyword>
<name>A0ABX7B085_9PROT</name>
<gene>
    <name evidence="1" type="ORF">IGS68_16740</name>
</gene>
<dbReference type="Proteomes" id="UP000595197">
    <property type="component" value="Chromosome"/>
</dbReference>
<reference evidence="1" key="1">
    <citation type="submission" date="2021-02" db="EMBL/GenBank/DDBJ databases">
        <title>Skermanella TT6 skin isolate.</title>
        <authorList>
            <person name="Lee K."/>
            <person name="Ganzorig M."/>
        </authorList>
    </citation>
    <scope>NUCLEOTIDE SEQUENCE</scope>
    <source>
        <strain evidence="1">TT6</strain>
    </source>
</reference>